<proteinExistence type="predicted"/>
<feature type="domain" description="Peptidase M61 catalytic" evidence="1">
    <location>
        <begin position="258"/>
        <end position="372"/>
    </location>
</feature>
<evidence type="ECO:0000313" key="4">
    <source>
        <dbReference type="Proteomes" id="UP000245468"/>
    </source>
</evidence>
<evidence type="ECO:0008006" key="5">
    <source>
        <dbReference type="Google" id="ProtNLM"/>
    </source>
</evidence>
<dbReference type="AlphaFoldDB" id="A0A2S2DRD2"/>
<keyword evidence="4" id="KW-1185">Reference proteome</keyword>
<sequence>MKQVAFYQLTPSETEEHFLNIVFRFQVAKSGTIRLQLPIWRPGRYQAQHFSKNIPHVRAFDSAGEVIKLNKRGTSSWEFQGIKNQHVEVRYSYFAQQADAGGSVSNEEMIYVNFITCLMFVQGQEEISCEVNVDIPKVWKVSTTLKESKKGLWLAPSYRELVDSTFMASEEIIQHHWQEGDVHFWAEGIGPTSMFQGKLLEAYRQIAAYQLHWMGHFPVKEYRFLHWIKGEAFYHGVEHRSSTMMVLGPPDRDLYDDLIGLASHELFHVWNIATIRPMELWPYNYAEEVYFPTAWFVEGVTTYLGDWFLVASGVYRSDEYLASLLGNLKLHFERDGASKQSLIESSIDLWLDGYGKAIPGKRVSIYYKGAIVALALDLMIRKKFAHRKSIRDVMVLMNDRFGIKQQGYALADVYQMVEEVYEASLTNFWRIWVEGNDPLEGPLNELMSFVGLKLELSDRGLLLNQLDEDLNLDCQKWLQGIIK</sequence>
<organism evidence="3 4">
    <name type="scientific">Aquirufa nivalisilvae</name>
    <dbReference type="NCBI Taxonomy" id="2516557"/>
    <lineage>
        <taxon>Bacteria</taxon>
        <taxon>Pseudomonadati</taxon>
        <taxon>Bacteroidota</taxon>
        <taxon>Cytophagia</taxon>
        <taxon>Cytophagales</taxon>
        <taxon>Flectobacillaceae</taxon>
        <taxon>Aquirufa</taxon>
    </lineage>
</organism>
<dbReference type="InterPro" id="IPR027268">
    <property type="entry name" value="Peptidase_M4/M1_CTD_sf"/>
</dbReference>
<dbReference type="EMBL" id="CP029346">
    <property type="protein sequence ID" value="AWL07935.1"/>
    <property type="molecule type" value="Genomic_DNA"/>
</dbReference>
<reference evidence="4" key="1">
    <citation type="submission" date="2018-05" db="EMBL/GenBank/DDBJ databases">
        <title>Pseudarcicella sp. HME7025 Genome sequencing and assembly.</title>
        <authorList>
            <person name="Kim H."/>
            <person name="Kang H."/>
            <person name="Joh K."/>
        </authorList>
    </citation>
    <scope>NUCLEOTIDE SEQUENCE [LARGE SCALE GENOMIC DNA]</scope>
    <source>
        <strain evidence="4">HME7025</strain>
    </source>
</reference>
<dbReference type="InterPro" id="IPR040756">
    <property type="entry name" value="Peptidase_M61_N"/>
</dbReference>
<evidence type="ECO:0000259" key="2">
    <source>
        <dbReference type="Pfam" id="PF17899"/>
    </source>
</evidence>
<evidence type="ECO:0000313" key="3">
    <source>
        <dbReference type="EMBL" id="AWL07935.1"/>
    </source>
</evidence>
<name>A0A2S2DRD2_9BACT</name>
<gene>
    <name evidence="3" type="ORF">HME7025_00050</name>
</gene>
<dbReference type="Pfam" id="PF17899">
    <property type="entry name" value="Peptidase_M61_N"/>
    <property type="match status" value="1"/>
</dbReference>
<accession>A0A2S2DRD2</accession>
<dbReference type="KEGG" id="psez:HME7025_00050"/>
<dbReference type="Gene3D" id="1.10.390.10">
    <property type="entry name" value="Neutral Protease Domain 2"/>
    <property type="match status" value="1"/>
</dbReference>
<dbReference type="InterPro" id="IPR007963">
    <property type="entry name" value="Peptidase_M61_catalytic"/>
</dbReference>
<dbReference type="Pfam" id="PF05299">
    <property type="entry name" value="Peptidase_M61"/>
    <property type="match status" value="1"/>
</dbReference>
<dbReference type="Proteomes" id="UP000245468">
    <property type="component" value="Chromosome"/>
</dbReference>
<evidence type="ECO:0000259" key="1">
    <source>
        <dbReference type="Pfam" id="PF05299"/>
    </source>
</evidence>
<feature type="domain" description="Peptidase M61 N-terminal" evidence="2">
    <location>
        <begin position="7"/>
        <end position="169"/>
    </location>
</feature>
<dbReference type="Gene3D" id="2.60.40.3650">
    <property type="match status" value="1"/>
</dbReference>
<protein>
    <recommendedName>
        <fullName evidence="5">M61 family peptidase</fullName>
    </recommendedName>
</protein>